<dbReference type="InterPro" id="IPR001357">
    <property type="entry name" value="BRCT_dom"/>
</dbReference>
<comment type="catalytic activity">
    <reaction evidence="10 11">
        <text>NAD(+) + (deoxyribonucleotide)n-3'-hydroxyl + 5'-phospho-(deoxyribonucleotide)m = (deoxyribonucleotide)n+m + AMP + beta-nicotinamide D-nucleotide.</text>
        <dbReference type="EC" id="6.5.1.2"/>
    </reaction>
</comment>
<dbReference type="EMBL" id="JAINZW010000002">
    <property type="protein sequence ID" value="MBZ4038959.1"/>
    <property type="molecule type" value="Genomic_DNA"/>
</dbReference>
<comment type="caution">
    <text evidence="13">The sequence shown here is derived from an EMBL/GenBank/DDBJ whole genome shotgun (WGS) entry which is preliminary data.</text>
</comment>
<dbReference type="InterPro" id="IPR001679">
    <property type="entry name" value="DNA_ligase"/>
</dbReference>
<dbReference type="Gene3D" id="2.40.50.140">
    <property type="entry name" value="Nucleic acid-binding proteins"/>
    <property type="match status" value="1"/>
</dbReference>
<dbReference type="Pfam" id="PF01653">
    <property type="entry name" value="DNA_ligase_aden"/>
    <property type="match status" value="1"/>
</dbReference>
<keyword evidence="3 11" id="KW-0235">DNA replication</keyword>
<feature type="binding site" evidence="11">
    <location>
        <position position="112"/>
    </location>
    <ligand>
        <name>NAD(+)</name>
        <dbReference type="ChEBI" id="CHEBI:57540"/>
    </ligand>
</feature>
<dbReference type="Pfam" id="PF12826">
    <property type="entry name" value="HHH_2"/>
    <property type="match status" value="1"/>
</dbReference>
<dbReference type="SUPFAM" id="SSF47781">
    <property type="entry name" value="RuvA domain 2-like"/>
    <property type="match status" value="2"/>
</dbReference>
<dbReference type="SUPFAM" id="SSF56091">
    <property type="entry name" value="DNA ligase/mRNA capping enzyme, catalytic domain"/>
    <property type="match status" value="1"/>
</dbReference>
<dbReference type="Proteomes" id="UP001430954">
    <property type="component" value="Unassembled WGS sequence"/>
</dbReference>
<comment type="function">
    <text evidence="1 11">DNA ligase that catalyzes the formation of phosphodiester linkages between 5'-phosphoryl and 3'-hydroxyl groups in double-stranded DNA using NAD as a coenzyme and as the energy source for the reaction. It is essential for DNA replication and repair of damaged DNA.</text>
</comment>
<dbReference type="SMART" id="SM00532">
    <property type="entry name" value="LIGANc"/>
    <property type="match status" value="1"/>
</dbReference>
<evidence type="ECO:0000256" key="10">
    <source>
        <dbReference type="ARBA" id="ARBA00034005"/>
    </source>
</evidence>
<evidence type="ECO:0000256" key="3">
    <source>
        <dbReference type="ARBA" id="ARBA00022705"/>
    </source>
</evidence>
<evidence type="ECO:0000256" key="8">
    <source>
        <dbReference type="ARBA" id="ARBA00023027"/>
    </source>
</evidence>
<evidence type="ECO:0000256" key="11">
    <source>
        <dbReference type="HAMAP-Rule" id="MF_01588"/>
    </source>
</evidence>
<feature type="binding site" evidence="11">
    <location>
        <position position="431"/>
    </location>
    <ligand>
        <name>Zn(2+)</name>
        <dbReference type="ChEBI" id="CHEBI:29105"/>
    </ligand>
</feature>
<reference evidence="13 14" key="1">
    <citation type="submission" date="2021-09" db="EMBL/GenBank/DDBJ databases">
        <title>Lysobacter sp. 13A isolated from the river sediment.</title>
        <authorList>
            <person name="Liu H."/>
            <person name="Li S."/>
            <person name="Mao S."/>
        </authorList>
    </citation>
    <scope>NUCLEOTIDE SEQUENCE [LARGE SCALE GENOMIC DNA]</scope>
    <source>
        <strain evidence="13 14">13A</strain>
    </source>
</reference>
<feature type="binding site" evidence="11">
    <location>
        <position position="289"/>
    </location>
    <ligand>
        <name>NAD(+)</name>
        <dbReference type="ChEBI" id="CHEBI:57540"/>
    </ligand>
</feature>
<dbReference type="PROSITE" id="PS50172">
    <property type="entry name" value="BRCT"/>
    <property type="match status" value="1"/>
</dbReference>
<evidence type="ECO:0000256" key="7">
    <source>
        <dbReference type="ARBA" id="ARBA00022842"/>
    </source>
</evidence>
<sequence length="779" mass="84950">MPSPAARIDELRRTLDDANYRYYVLDDPSMPDAEYDRLLRELEALEAEHPELASEDSPTQRVGIAPTGAFAEVRHAMPMLSLGNAFEDEEVADFVRRIGQALDENEPVFSVEPKLDGLAISLRYEGGRFVQGATRGDGATGEDVTANLRTVKAVPLHLRGEGWPRVLEVRGEVYMPLAAFKRYNERALADGGKVLANPRNGAAGSLRQLDPRMTAQRPLAFYAYGVGAVEGGELPQTHSATLARLREWGFPVSGESDVVRGLDGLLGYYRRIGKRRDSLPFDIDGVVYKIDDYAEQEQLGFVSRAPRWALAHKFPAQEQSTVLEGIDIQIGRTGAATPVARLKPVQVAGVTVTNATLHNADQIARLDVRVGDTVIVRRAGDVIPEVVRVMPEYRDPHAPEWSMPTACPVCGSEIVREEGEAVWRCSGELSCPAQRKEAIRHFVSRRAMDVEGMGERFVEALVDLGFVESVADIFRLTLEDLLEMKRRADDRDGTTPETVKAGKVATKWAENLVDAIEQSRRTTLERFLFALGIQHVGESTAKALAQWFGSLDIVRRLPWPLFKHVPDIGGEVARALGHFFDQAGNQQVIDDLLERGVVIEDEHPPSPRLREGLDLASLLVDLEIPKVTRIRAEQLAAAFPDAAAVIDAPEHNFVTAGLPADTASALATWLEVEANSRLLSASFEAMQALLAALPAEDAIAAGPLDGKTVVLTGTLSSMTRDEAKARLEALGAKATGSVSKKTDFVVAGEAAGSKLAKAESLGVEVWDEARLQALLADHE</sequence>
<feature type="binding site" evidence="11">
    <location>
        <position position="313"/>
    </location>
    <ligand>
        <name>NAD(+)</name>
        <dbReference type="ChEBI" id="CHEBI:57540"/>
    </ligand>
</feature>
<dbReference type="CDD" id="cd17748">
    <property type="entry name" value="BRCT_DNA_ligase_like"/>
    <property type="match status" value="1"/>
</dbReference>
<proteinExistence type="inferred from homology"/>
<dbReference type="PANTHER" id="PTHR23389:SF9">
    <property type="entry name" value="DNA LIGASE"/>
    <property type="match status" value="1"/>
</dbReference>
<dbReference type="InterPro" id="IPR010994">
    <property type="entry name" value="RuvA_2-like"/>
</dbReference>
<evidence type="ECO:0000256" key="1">
    <source>
        <dbReference type="ARBA" id="ARBA00004067"/>
    </source>
</evidence>
<feature type="binding site" evidence="11">
    <location>
        <position position="135"/>
    </location>
    <ligand>
        <name>NAD(+)</name>
        <dbReference type="ChEBI" id="CHEBI:57540"/>
    </ligand>
</feature>
<evidence type="ECO:0000256" key="5">
    <source>
        <dbReference type="ARBA" id="ARBA00022763"/>
    </source>
</evidence>
<dbReference type="Pfam" id="PF03119">
    <property type="entry name" value="DNA_ligase_ZBD"/>
    <property type="match status" value="1"/>
</dbReference>
<keyword evidence="2 11" id="KW-0436">Ligase</keyword>
<accession>A0ABS7T513</accession>
<dbReference type="SUPFAM" id="SSF50249">
    <property type="entry name" value="Nucleic acid-binding proteins"/>
    <property type="match status" value="1"/>
</dbReference>
<dbReference type="EC" id="6.5.1.2" evidence="11"/>
<gene>
    <name evidence="11 13" type="primary">ligA</name>
    <name evidence="13" type="ORF">K6753_05380</name>
</gene>
<dbReference type="Gene3D" id="1.10.287.610">
    <property type="entry name" value="Helix hairpin bin"/>
    <property type="match status" value="1"/>
</dbReference>
<dbReference type="Pfam" id="PF00533">
    <property type="entry name" value="BRCT"/>
    <property type="match status" value="1"/>
</dbReference>
<dbReference type="InterPro" id="IPR041663">
    <property type="entry name" value="DisA/LigA_HHH"/>
</dbReference>
<dbReference type="Pfam" id="PF03120">
    <property type="entry name" value="OB_DNA_ligase"/>
    <property type="match status" value="1"/>
</dbReference>
<keyword evidence="14" id="KW-1185">Reference proteome</keyword>
<evidence type="ECO:0000313" key="14">
    <source>
        <dbReference type="Proteomes" id="UP001430954"/>
    </source>
</evidence>
<dbReference type="PANTHER" id="PTHR23389">
    <property type="entry name" value="CHROMOSOME TRANSMISSION FIDELITY FACTOR 18"/>
    <property type="match status" value="1"/>
</dbReference>
<keyword evidence="6 11" id="KW-0862">Zinc</keyword>
<dbReference type="InterPro" id="IPR013840">
    <property type="entry name" value="DNAligase_N"/>
</dbReference>
<evidence type="ECO:0000259" key="12">
    <source>
        <dbReference type="PROSITE" id="PS50172"/>
    </source>
</evidence>
<dbReference type="SMART" id="SM00292">
    <property type="entry name" value="BRCT"/>
    <property type="match status" value="1"/>
</dbReference>
<evidence type="ECO:0000313" key="13">
    <source>
        <dbReference type="EMBL" id="MBZ4038959.1"/>
    </source>
</evidence>
<comment type="caution">
    <text evidence="11">Lacks conserved residue(s) required for the propagation of feature annotation.</text>
</comment>
<keyword evidence="11" id="KW-0464">Manganese</keyword>
<dbReference type="Gene3D" id="3.40.50.10190">
    <property type="entry name" value="BRCT domain"/>
    <property type="match status" value="1"/>
</dbReference>
<keyword evidence="7 11" id="KW-0460">Magnesium</keyword>
<dbReference type="SUPFAM" id="SSF52113">
    <property type="entry name" value="BRCT domain"/>
    <property type="match status" value="1"/>
</dbReference>
<keyword evidence="4 11" id="KW-0479">Metal-binding</keyword>
<feature type="binding site" evidence="11">
    <location>
        <position position="172"/>
    </location>
    <ligand>
        <name>NAD(+)</name>
        <dbReference type="ChEBI" id="CHEBI:57540"/>
    </ligand>
</feature>
<evidence type="ECO:0000256" key="9">
    <source>
        <dbReference type="ARBA" id="ARBA00023204"/>
    </source>
</evidence>
<feature type="binding site" evidence="11">
    <location>
        <begin position="81"/>
        <end position="82"/>
    </location>
    <ligand>
        <name>NAD(+)</name>
        <dbReference type="ChEBI" id="CHEBI:57540"/>
    </ligand>
</feature>
<dbReference type="InterPro" id="IPR036420">
    <property type="entry name" value="BRCT_dom_sf"/>
</dbReference>
<feature type="binding site" evidence="11">
    <location>
        <position position="410"/>
    </location>
    <ligand>
        <name>Zn(2+)</name>
        <dbReference type="ChEBI" id="CHEBI:29105"/>
    </ligand>
</feature>
<name>A0ABS7T513_9GAMM</name>
<protein>
    <recommendedName>
        <fullName evidence="11">DNA ligase</fullName>
        <ecNumber evidence="11">6.5.1.2</ecNumber>
    </recommendedName>
    <alternativeName>
        <fullName evidence="11">Polydeoxyribonucleotide synthase [NAD(+)]</fullName>
    </alternativeName>
</protein>
<dbReference type="InterPro" id="IPR004149">
    <property type="entry name" value="Znf_DNAligase_C4"/>
</dbReference>
<comment type="cofactor">
    <cofactor evidence="11">
        <name>Mg(2+)</name>
        <dbReference type="ChEBI" id="CHEBI:18420"/>
    </cofactor>
    <cofactor evidence="11">
        <name>Mn(2+)</name>
        <dbReference type="ChEBI" id="CHEBI:29035"/>
    </cofactor>
</comment>
<comment type="similarity">
    <text evidence="11">Belongs to the NAD-dependent DNA ligase family. LigA subfamily.</text>
</comment>
<evidence type="ECO:0000256" key="6">
    <source>
        <dbReference type="ARBA" id="ARBA00022833"/>
    </source>
</evidence>
<dbReference type="Gene3D" id="1.10.150.20">
    <property type="entry name" value="5' to 3' exonuclease, C-terminal subdomain"/>
    <property type="match status" value="2"/>
</dbReference>
<evidence type="ECO:0000256" key="2">
    <source>
        <dbReference type="ARBA" id="ARBA00022598"/>
    </source>
</evidence>
<dbReference type="InterPro" id="IPR004150">
    <property type="entry name" value="NAD_DNA_ligase_OB"/>
</dbReference>
<keyword evidence="9 11" id="KW-0234">DNA repair</keyword>
<dbReference type="HAMAP" id="MF_01588">
    <property type="entry name" value="DNA_ligase_A"/>
    <property type="match status" value="1"/>
</dbReference>
<dbReference type="PIRSF" id="PIRSF001604">
    <property type="entry name" value="LigA"/>
    <property type="match status" value="1"/>
</dbReference>
<dbReference type="Gene3D" id="6.20.10.30">
    <property type="match status" value="1"/>
</dbReference>
<dbReference type="InterPro" id="IPR012340">
    <property type="entry name" value="NA-bd_OB-fold"/>
</dbReference>
<feature type="binding site" evidence="11">
    <location>
        <begin position="32"/>
        <end position="36"/>
    </location>
    <ligand>
        <name>NAD(+)</name>
        <dbReference type="ChEBI" id="CHEBI:57540"/>
    </ligand>
</feature>
<dbReference type="InterPro" id="IPR018239">
    <property type="entry name" value="DNA_ligase_AS"/>
</dbReference>
<dbReference type="NCBIfam" id="NF005932">
    <property type="entry name" value="PRK07956.1"/>
    <property type="match status" value="1"/>
</dbReference>
<dbReference type="CDD" id="cd00114">
    <property type="entry name" value="LIGANc"/>
    <property type="match status" value="1"/>
</dbReference>
<dbReference type="Gene3D" id="3.30.470.30">
    <property type="entry name" value="DNA ligase/mRNA capping enzyme"/>
    <property type="match status" value="1"/>
</dbReference>
<dbReference type="InterPro" id="IPR013839">
    <property type="entry name" value="DNAligase_adenylation"/>
</dbReference>
<feature type="active site" description="N6-AMP-lysine intermediate" evidence="11">
    <location>
        <position position="114"/>
    </location>
</feature>
<organism evidence="13 14">
    <name type="scientific">Novilysobacter selenitireducens</name>
    <dbReference type="NCBI Taxonomy" id="2872639"/>
    <lineage>
        <taxon>Bacteria</taxon>
        <taxon>Pseudomonadati</taxon>
        <taxon>Pseudomonadota</taxon>
        <taxon>Gammaproteobacteria</taxon>
        <taxon>Lysobacterales</taxon>
        <taxon>Lysobacteraceae</taxon>
        <taxon>Novilysobacter</taxon>
    </lineage>
</organism>
<dbReference type="NCBIfam" id="TIGR00575">
    <property type="entry name" value="dnlj"/>
    <property type="match status" value="1"/>
</dbReference>
<feature type="domain" description="BRCT" evidence="12">
    <location>
        <begin position="699"/>
        <end position="779"/>
    </location>
</feature>
<keyword evidence="5 11" id="KW-0227">DNA damage</keyword>
<evidence type="ECO:0000256" key="4">
    <source>
        <dbReference type="ARBA" id="ARBA00022723"/>
    </source>
</evidence>
<feature type="binding site" evidence="11">
    <location>
        <position position="407"/>
    </location>
    <ligand>
        <name>Zn(2+)</name>
        <dbReference type="ChEBI" id="CHEBI:29105"/>
    </ligand>
</feature>
<dbReference type="PROSITE" id="PS01055">
    <property type="entry name" value="DNA_LIGASE_N1"/>
    <property type="match status" value="1"/>
</dbReference>
<dbReference type="GO" id="GO:0003911">
    <property type="term" value="F:DNA ligase (NAD+) activity"/>
    <property type="evidence" value="ECO:0007669"/>
    <property type="project" value="UniProtKB-EC"/>
</dbReference>
<keyword evidence="8 11" id="KW-0520">NAD</keyword>